<organism evidence="1 2">
    <name type="scientific">Moraxella porci DSM 25326</name>
    <dbReference type="NCBI Taxonomy" id="573983"/>
    <lineage>
        <taxon>Bacteria</taxon>
        <taxon>Pseudomonadati</taxon>
        <taxon>Pseudomonadota</taxon>
        <taxon>Gammaproteobacteria</taxon>
        <taxon>Moraxellales</taxon>
        <taxon>Moraxellaceae</taxon>
        <taxon>Moraxella</taxon>
    </lineage>
</organism>
<comment type="caution">
    <text evidence="1">The sequence shown here is derived from an EMBL/GenBank/DDBJ whole genome shotgun (WGS) entry which is preliminary data.</text>
</comment>
<reference evidence="1 2" key="1">
    <citation type="submission" date="2017-02" db="EMBL/GenBank/DDBJ databases">
        <title>Draft genome sequence of Moraxella porci CCUG 54912T type strain.</title>
        <authorList>
            <person name="Salva-Serra F."/>
            <person name="Engstrom-Jakobsson H."/>
            <person name="Thorell K."/>
            <person name="Jaen-Luchoro D."/>
            <person name="Gonzales-Siles L."/>
            <person name="Karlsson R."/>
            <person name="Yazdan S."/>
            <person name="Boulund F."/>
            <person name="Johnning A."/>
            <person name="Engstrand L."/>
            <person name="Kristiansson E."/>
            <person name="Moore E."/>
        </authorList>
    </citation>
    <scope>NUCLEOTIDE SEQUENCE [LARGE SCALE GENOMIC DNA]</scope>
    <source>
        <strain evidence="1 2">CCUG 54912</strain>
    </source>
</reference>
<sequence>MKKYQARKQVKKTLISSLIQCVELLIQNNASNQIIAERLTEWINNHQTELADTIFDEVYGIFRFKDLSVLDYPVSCTNHANLMCRLKNFLKFKTHTETLAMLFRDCLEELFFVETDFDCANCGIGGLIVVKEKSLVYECRTCGFLQDLNGNRYTPSDVITIPTTSDLKQIESSRVRTTHY</sequence>
<proteinExistence type="predicted"/>
<gene>
    <name evidence="1" type="ORF">B0681_00275</name>
</gene>
<dbReference type="EMBL" id="MUYV01000001">
    <property type="protein sequence ID" value="OOS26805.1"/>
    <property type="molecule type" value="Genomic_DNA"/>
</dbReference>
<evidence type="ECO:0000313" key="1">
    <source>
        <dbReference type="EMBL" id="OOS26805.1"/>
    </source>
</evidence>
<keyword evidence="2" id="KW-1185">Reference proteome</keyword>
<protein>
    <submittedName>
        <fullName evidence="1">Uncharacterized protein</fullName>
    </submittedName>
</protein>
<accession>A0A1T0CWW1</accession>
<name>A0A1T0CWW1_9GAMM</name>
<dbReference type="AlphaFoldDB" id="A0A1T0CWW1"/>
<dbReference type="STRING" id="573983.B0681_00275"/>
<evidence type="ECO:0000313" key="2">
    <source>
        <dbReference type="Proteomes" id="UP000190683"/>
    </source>
</evidence>
<dbReference type="Proteomes" id="UP000190683">
    <property type="component" value="Unassembled WGS sequence"/>
</dbReference>